<keyword evidence="3" id="KW-1185">Reference proteome</keyword>
<evidence type="ECO:0000313" key="3">
    <source>
        <dbReference type="Proteomes" id="UP000807342"/>
    </source>
</evidence>
<sequence>MPEVLAHLLASLAPRPQSLIQYTPRAFKREPLPFSLRYFLALLCIIPSLATCAAQTLINGQTYTNGLAIINAPFPGSEQHVGSTIAISIELSGNGKLPFAAFTPGSGLASSYELLEIYLASSATGLNLTISSGTGLLTGEVGTVRHHDTVLPSCIPTGQYNLTFYETSVINSIPCFTITPIPISISNNAGSSSTCSEGTNQLQTQPQPSSDYGQSPFNPNLQVVVSTGRLVSGAAGTQTRPSESNTRTPTSVVTVTSPSGVASTSAPQPSESSPKSSGLVTLVIVSQAVATFTNSQNQPVTTSYMTTRTTAVLMSTATSAGFIPINAGKARLDDVTCIFIPLLIALWAITLVFRLE</sequence>
<gene>
    <name evidence="2" type="ORF">P691DRAFT_772085</name>
</gene>
<dbReference type="Proteomes" id="UP000807342">
    <property type="component" value="Unassembled WGS sequence"/>
</dbReference>
<comment type="caution">
    <text evidence="2">The sequence shown here is derived from an EMBL/GenBank/DDBJ whole genome shotgun (WGS) entry which is preliminary data.</text>
</comment>
<evidence type="ECO:0000256" key="1">
    <source>
        <dbReference type="SAM" id="MobiDB-lite"/>
    </source>
</evidence>
<feature type="compositionally biased region" description="Low complexity" evidence="1">
    <location>
        <begin position="248"/>
        <end position="267"/>
    </location>
</feature>
<dbReference type="EMBL" id="MU151069">
    <property type="protein sequence ID" value="KAF9452629.1"/>
    <property type="molecule type" value="Genomic_DNA"/>
</dbReference>
<proteinExistence type="predicted"/>
<feature type="region of interest" description="Disordered" evidence="1">
    <location>
        <begin position="190"/>
        <end position="218"/>
    </location>
</feature>
<evidence type="ECO:0000313" key="2">
    <source>
        <dbReference type="EMBL" id="KAF9452629.1"/>
    </source>
</evidence>
<reference evidence="2" key="1">
    <citation type="submission" date="2020-11" db="EMBL/GenBank/DDBJ databases">
        <authorList>
            <consortium name="DOE Joint Genome Institute"/>
            <person name="Ahrendt S."/>
            <person name="Riley R."/>
            <person name="Andreopoulos W."/>
            <person name="Labutti K."/>
            <person name="Pangilinan J."/>
            <person name="Ruiz-Duenas F.J."/>
            <person name="Barrasa J.M."/>
            <person name="Sanchez-Garcia M."/>
            <person name="Camarero S."/>
            <person name="Miyauchi S."/>
            <person name="Serrano A."/>
            <person name="Linde D."/>
            <person name="Babiker R."/>
            <person name="Drula E."/>
            <person name="Ayuso-Fernandez I."/>
            <person name="Pacheco R."/>
            <person name="Padilla G."/>
            <person name="Ferreira P."/>
            <person name="Barriuso J."/>
            <person name="Kellner H."/>
            <person name="Castanera R."/>
            <person name="Alfaro M."/>
            <person name="Ramirez L."/>
            <person name="Pisabarro A.G."/>
            <person name="Kuo A."/>
            <person name="Tritt A."/>
            <person name="Lipzen A."/>
            <person name="He G."/>
            <person name="Yan M."/>
            <person name="Ng V."/>
            <person name="Cullen D."/>
            <person name="Martin F."/>
            <person name="Rosso M.-N."/>
            <person name="Henrissat B."/>
            <person name="Hibbett D."/>
            <person name="Martinez A.T."/>
            <person name="Grigoriev I.V."/>
        </authorList>
    </citation>
    <scope>NUCLEOTIDE SEQUENCE</scope>
    <source>
        <strain evidence="2">MF-IS2</strain>
    </source>
</reference>
<feature type="region of interest" description="Disordered" evidence="1">
    <location>
        <begin position="232"/>
        <end position="276"/>
    </location>
</feature>
<name>A0A9P5XKL9_9AGAR</name>
<protein>
    <submittedName>
        <fullName evidence="2">Uncharacterized protein</fullName>
    </submittedName>
</protein>
<dbReference type="OrthoDB" id="3267335at2759"/>
<organism evidence="2 3">
    <name type="scientific">Macrolepiota fuliginosa MF-IS2</name>
    <dbReference type="NCBI Taxonomy" id="1400762"/>
    <lineage>
        <taxon>Eukaryota</taxon>
        <taxon>Fungi</taxon>
        <taxon>Dikarya</taxon>
        <taxon>Basidiomycota</taxon>
        <taxon>Agaricomycotina</taxon>
        <taxon>Agaricomycetes</taxon>
        <taxon>Agaricomycetidae</taxon>
        <taxon>Agaricales</taxon>
        <taxon>Agaricineae</taxon>
        <taxon>Agaricaceae</taxon>
        <taxon>Macrolepiota</taxon>
    </lineage>
</organism>
<feature type="compositionally biased region" description="Polar residues" evidence="1">
    <location>
        <begin position="235"/>
        <end position="247"/>
    </location>
</feature>
<accession>A0A9P5XKL9</accession>
<dbReference type="AlphaFoldDB" id="A0A9P5XKL9"/>